<dbReference type="Gene3D" id="3.40.50.10680">
    <property type="entry name" value="CofD-like domains"/>
    <property type="match status" value="1"/>
</dbReference>
<dbReference type="Proteomes" id="UP000027284">
    <property type="component" value="Unassembled WGS sequence"/>
</dbReference>
<dbReference type="GO" id="GO:0005737">
    <property type="term" value="C:cytoplasm"/>
    <property type="evidence" value="ECO:0007669"/>
    <property type="project" value="UniProtKB-SubCell"/>
</dbReference>
<comment type="subcellular location">
    <subcellularLocation>
        <location evidence="2">Cytoplasm</location>
    </subcellularLocation>
</comment>
<dbReference type="Pfam" id="PF01933">
    <property type="entry name" value="CofD"/>
    <property type="match status" value="1"/>
</dbReference>
<dbReference type="EMBL" id="JMFG01000002">
    <property type="protein sequence ID" value="KDA54984.1"/>
    <property type="molecule type" value="Genomic_DNA"/>
</dbReference>
<dbReference type="InterPro" id="IPR002882">
    <property type="entry name" value="CofD"/>
</dbReference>
<evidence type="ECO:0000313" key="3">
    <source>
        <dbReference type="EMBL" id="KDA54984.1"/>
    </source>
</evidence>
<dbReference type="STRING" id="1312852.EG19_04085"/>
<proteinExistence type="inferred from homology"/>
<keyword evidence="1 2" id="KW-0963">Cytoplasm</keyword>
<comment type="similarity">
    <text evidence="2">Belongs to the gluconeogenesis factor family.</text>
</comment>
<dbReference type="PANTHER" id="PTHR30135">
    <property type="entry name" value="UNCHARACTERIZED PROTEIN YVCK-RELATED"/>
    <property type="match status" value="1"/>
</dbReference>
<keyword evidence="4" id="KW-1185">Reference proteome</keyword>
<organism evidence="3 4">
    <name type="scientific">Thermoanaerobaculum aquaticum</name>
    <dbReference type="NCBI Taxonomy" id="1312852"/>
    <lineage>
        <taxon>Bacteria</taxon>
        <taxon>Pseudomonadati</taxon>
        <taxon>Acidobacteriota</taxon>
        <taxon>Thermoanaerobaculia</taxon>
        <taxon>Thermoanaerobaculales</taxon>
        <taxon>Thermoanaerobaculaceae</taxon>
        <taxon>Thermoanaerobaculum</taxon>
    </lineage>
</organism>
<dbReference type="SUPFAM" id="SSF142338">
    <property type="entry name" value="CofD-like"/>
    <property type="match status" value="1"/>
</dbReference>
<reference evidence="3 4" key="1">
    <citation type="submission" date="2014-04" db="EMBL/GenBank/DDBJ databases">
        <title>The Genome Sequence of Thermoanaerobaculum aquaticum MP-01, The First Cultivated Group 23 Acidobacterium.</title>
        <authorList>
            <person name="Stamps B.W."/>
            <person name="Losey N.A."/>
            <person name="Lawson P.A."/>
            <person name="Stevenson B.S."/>
        </authorList>
    </citation>
    <scope>NUCLEOTIDE SEQUENCE [LARGE SCALE GENOMIC DNA]</scope>
    <source>
        <strain evidence="3 4">MP-01</strain>
    </source>
</reference>
<accession>A0A062XZY0</accession>
<dbReference type="CDD" id="cd07187">
    <property type="entry name" value="YvcK_like"/>
    <property type="match status" value="1"/>
</dbReference>
<dbReference type="InterPro" id="IPR038136">
    <property type="entry name" value="CofD-like_dom_sf"/>
</dbReference>
<dbReference type="AlphaFoldDB" id="A0A062XZY0"/>
<comment type="function">
    <text evidence="2">Required for morphogenesis under gluconeogenic growth conditions.</text>
</comment>
<gene>
    <name evidence="3" type="ORF">EG19_04085</name>
</gene>
<sequence length="310" mass="32366">MVALGGGTGLATLLKGAKTLPLASLTAVVTVTDDGGSSGRLRQEFGVPAPGDVRNCLVALAEDEELLTRLFAFRFPGEGPTGGHSLGNLFMIALTHLTGDFSQAVRLAGEVLRVRGMVLPTTHANVHLVGESADGRMVVGETAISTSGPPRRVALSPADAPALPEVLAALRQAQLVVLGPGSLFTSIIPNLLVRGVVQALAESRALKVYVANLVTQPGETTGFSLGDHLQALKTYAPSLQVDVVLANSEPLPPEVAARYRAAGAEPVALEGVSGVRVEARKLLKVTPEGTVRHDPKRLAQALWELWEARA</sequence>
<evidence type="ECO:0000313" key="4">
    <source>
        <dbReference type="Proteomes" id="UP000027284"/>
    </source>
</evidence>
<evidence type="ECO:0000256" key="2">
    <source>
        <dbReference type="HAMAP-Rule" id="MF_00973"/>
    </source>
</evidence>
<dbReference type="GO" id="GO:0008360">
    <property type="term" value="P:regulation of cell shape"/>
    <property type="evidence" value="ECO:0007669"/>
    <property type="project" value="UniProtKB-UniRule"/>
</dbReference>
<dbReference type="HAMAP" id="MF_00973">
    <property type="entry name" value="Gluconeogen_factor"/>
    <property type="match status" value="1"/>
</dbReference>
<dbReference type="InterPro" id="IPR010119">
    <property type="entry name" value="Gluconeogen_factor"/>
</dbReference>
<comment type="caution">
    <text evidence="3">The sequence shown here is derived from an EMBL/GenBank/DDBJ whole genome shotgun (WGS) entry which is preliminary data.</text>
</comment>
<protein>
    <recommendedName>
        <fullName evidence="2">Putative gluconeogenesis factor</fullName>
    </recommendedName>
</protein>
<dbReference type="PANTHER" id="PTHR30135:SF3">
    <property type="entry name" value="GLUCONEOGENESIS FACTOR-RELATED"/>
    <property type="match status" value="1"/>
</dbReference>
<dbReference type="NCBIfam" id="TIGR01826">
    <property type="entry name" value="CofD_related"/>
    <property type="match status" value="1"/>
</dbReference>
<dbReference type="GO" id="GO:0043743">
    <property type="term" value="F:LPPG:FO 2-phospho-L-lactate transferase activity"/>
    <property type="evidence" value="ECO:0007669"/>
    <property type="project" value="InterPro"/>
</dbReference>
<evidence type="ECO:0000256" key="1">
    <source>
        <dbReference type="ARBA" id="ARBA00022490"/>
    </source>
</evidence>
<name>A0A062XZY0_9BACT</name>